<gene>
    <name evidence="2" type="ORF">ElyMa_001813000</name>
</gene>
<dbReference type="AlphaFoldDB" id="A0AAV4EIG0"/>
<sequence>MDYRLDGGGVGELGGVASSSSSASFSATTTAATTTTTSATAPTAVPGGGGSSSYNSQYHQRQQQQHLGSVGGAASAMPGVSSAGRDKVRSDTIRIALLKYKRNFVCVSNIPDRGT</sequence>
<dbReference type="Proteomes" id="UP000762676">
    <property type="component" value="Unassembled WGS sequence"/>
</dbReference>
<evidence type="ECO:0000313" key="3">
    <source>
        <dbReference type="Proteomes" id="UP000762676"/>
    </source>
</evidence>
<feature type="compositionally biased region" description="Low complexity" evidence="1">
    <location>
        <begin position="52"/>
        <end position="66"/>
    </location>
</feature>
<name>A0AAV4EIG0_9GAST</name>
<feature type="region of interest" description="Disordered" evidence="1">
    <location>
        <begin position="15"/>
        <end position="86"/>
    </location>
</feature>
<organism evidence="2 3">
    <name type="scientific">Elysia marginata</name>
    <dbReference type="NCBI Taxonomy" id="1093978"/>
    <lineage>
        <taxon>Eukaryota</taxon>
        <taxon>Metazoa</taxon>
        <taxon>Spiralia</taxon>
        <taxon>Lophotrochozoa</taxon>
        <taxon>Mollusca</taxon>
        <taxon>Gastropoda</taxon>
        <taxon>Heterobranchia</taxon>
        <taxon>Euthyneura</taxon>
        <taxon>Panpulmonata</taxon>
        <taxon>Sacoglossa</taxon>
        <taxon>Placobranchoidea</taxon>
        <taxon>Plakobranchidae</taxon>
        <taxon>Elysia</taxon>
    </lineage>
</organism>
<accession>A0AAV4EIG0</accession>
<dbReference type="EMBL" id="BMAT01003664">
    <property type="protein sequence ID" value="GFR60081.1"/>
    <property type="molecule type" value="Genomic_DNA"/>
</dbReference>
<comment type="caution">
    <text evidence="2">The sequence shown here is derived from an EMBL/GenBank/DDBJ whole genome shotgun (WGS) entry which is preliminary data.</text>
</comment>
<evidence type="ECO:0000313" key="2">
    <source>
        <dbReference type="EMBL" id="GFR60081.1"/>
    </source>
</evidence>
<protein>
    <submittedName>
        <fullName evidence="2">Uncharacterized protein</fullName>
    </submittedName>
</protein>
<proteinExistence type="predicted"/>
<keyword evidence="3" id="KW-1185">Reference proteome</keyword>
<evidence type="ECO:0000256" key="1">
    <source>
        <dbReference type="SAM" id="MobiDB-lite"/>
    </source>
</evidence>
<reference evidence="2 3" key="1">
    <citation type="journal article" date="2021" name="Elife">
        <title>Chloroplast acquisition without the gene transfer in kleptoplastic sea slugs, Plakobranchus ocellatus.</title>
        <authorList>
            <person name="Maeda T."/>
            <person name="Takahashi S."/>
            <person name="Yoshida T."/>
            <person name="Shimamura S."/>
            <person name="Takaki Y."/>
            <person name="Nagai Y."/>
            <person name="Toyoda A."/>
            <person name="Suzuki Y."/>
            <person name="Arimoto A."/>
            <person name="Ishii H."/>
            <person name="Satoh N."/>
            <person name="Nishiyama T."/>
            <person name="Hasebe M."/>
            <person name="Maruyama T."/>
            <person name="Minagawa J."/>
            <person name="Obokata J."/>
            <person name="Shigenobu S."/>
        </authorList>
    </citation>
    <scope>NUCLEOTIDE SEQUENCE [LARGE SCALE GENOMIC DNA]</scope>
</reference>
<feature type="compositionally biased region" description="Low complexity" evidence="1">
    <location>
        <begin position="15"/>
        <end position="45"/>
    </location>
</feature>